<dbReference type="Pfam" id="PF10152">
    <property type="entry name" value="CCDC53"/>
    <property type="match status" value="1"/>
</dbReference>
<accession>A0A8J2REK6</accession>
<dbReference type="PANTHER" id="PTHR13015">
    <property type="entry name" value="PROTEIN AD-016-RELATED"/>
    <property type="match status" value="1"/>
</dbReference>
<dbReference type="EMBL" id="CAKASE010000078">
    <property type="protein sequence ID" value="CAG9579106.1"/>
    <property type="molecule type" value="Genomic_DNA"/>
</dbReference>
<dbReference type="PANTHER" id="PTHR13015:SF0">
    <property type="entry name" value="WASH COMPLEX SUBUNIT 3"/>
    <property type="match status" value="1"/>
</dbReference>
<dbReference type="OrthoDB" id="268027at2759"/>
<evidence type="ECO:0000256" key="1">
    <source>
        <dbReference type="ARBA" id="ARBA00006290"/>
    </source>
</evidence>
<feature type="region of interest" description="Disordered" evidence="2">
    <location>
        <begin position="14"/>
        <end position="64"/>
    </location>
</feature>
<dbReference type="GO" id="GO:0006887">
    <property type="term" value="P:exocytosis"/>
    <property type="evidence" value="ECO:0007669"/>
    <property type="project" value="TreeGrafter"/>
</dbReference>
<name>A0A8J2REK6_9NEOP</name>
<proteinExistence type="inferred from homology"/>
<reference evidence="3" key="1">
    <citation type="submission" date="2021-09" db="EMBL/GenBank/DDBJ databases">
        <authorList>
            <person name="Martin H S."/>
        </authorList>
    </citation>
    <scope>NUCLEOTIDE SEQUENCE</scope>
</reference>
<feature type="compositionally biased region" description="Basic and acidic residues" evidence="2">
    <location>
        <begin position="25"/>
        <end position="54"/>
    </location>
</feature>
<comment type="similarity">
    <text evidence="1">Belongs to the CCDC53 family.</text>
</comment>
<organism evidence="3 4">
    <name type="scientific">Danaus chrysippus</name>
    <name type="common">African queen</name>
    <dbReference type="NCBI Taxonomy" id="151541"/>
    <lineage>
        <taxon>Eukaryota</taxon>
        <taxon>Metazoa</taxon>
        <taxon>Ecdysozoa</taxon>
        <taxon>Arthropoda</taxon>
        <taxon>Hexapoda</taxon>
        <taxon>Insecta</taxon>
        <taxon>Pterygota</taxon>
        <taxon>Neoptera</taxon>
        <taxon>Endopterygota</taxon>
        <taxon>Lepidoptera</taxon>
        <taxon>Glossata</taxon>
        <taxon>Ditrysia</taxon>
        <taxon>Papilionoidea</taxon>
        <taxon>Nymphalidae</taxon>
        <taxon>Danainae</taxon>
        <taxon>Danaini</taxon>
        <taxon>Danaina</taxon>
        <taxon>Danaus</taxon>
        <taxon>Anosia</taxon>
    </lineage>
</organism>
<sequence length="111" mass="12525">MVLLEAKLSSIPELNDVTGDTTKNNVKDEELKPEESNEVIEESKTELEQKDKTNTVENSNTEKTAEDVVKVKKEYERFVKMVQVGVPAEAVKLKISLEGLDPSELDRILHK</sequence>
<dbReference type="AlphaFoldDB" id="A0A8J2REK6"/>
<keyword evidence="4" id="KW-1185">Reference proteome</keyword>
<comment type="caution">
    <text evidence="3">The sequence shown here is derived from an EMBL/GenBank/DDBJ whole genome shotgun (WGS) entry which is preliminary data.</text>
</comment>
<evidence type="ECO:0000256" key="2">
    <source>
        <dbReference type="SAM" id="MobiDB-lite"/>
    </source>
</evidence>
<gene>
    <name evidence="3" type="ORF">DCHRY22_LOCUS13084</name>
</gene>
<evidence type="ECO:0000313" key="3">
    <source>
        <dbReference type="EMBL" id="CAG9579106.1"/>
    </source>
</evidence>
<dbReference type="GO" id="GO:0071203">
    <property type="term" value="C:WASH complex"/>
    <property type="evidence" value="ECO:0007669"/>
    <property type="project" value="InterPro"/>
</dbReference>
<dbReference type="Proteomes" id="UP000789524">
    <property type="component" value="Unassembled WGS sequence"/>
</dbReference>
<protein>
    <submittedName>
        <fullName evidence="3">(African queen) hypothetical protein</fullName>
    </submittedName>
</protein>
<evidence type="ECO:0000313" key="4">
    <source>
        <dbReference type="Proteomes" id="UP000789524"/>
    </source>
</evidence>
<dbReference type="GO" id="GO:0030041">
    <property type="term" value="P:actin filament polymerization"/>
    <property type="evidence" value="ECO:0007669"/>
    <property type="project" value="TreeGrafter"/>
</dbReference>
<dbReference type="InterPro" id="IPR019309">
    <property type="entry name" value="WASHC3"/>
</dbReference>